<keyword evidence="3" id="KW-0804">Transcription</keyword>
<proteinExistence type="predicted"/>
<dbReference type="PROSITE" id="PS01124">
    <property type="entry name" value="HTH_ARAC_FAMILY_2"/>
    <property type="match status" value="1"/>
</dbReference>
<keyword evidence="2" id="KW-0238">DNA-binding</keyword>
<dbReference type="InterPro" id="IPR050204">
    <property type="entry name" value="AraC_XylS_family_regulators"/>
</dbReference>
<dbReference type="InterPro" id="IPR018060">
    <property type="entry name" value="HTH_AraC"/>
</dbReference>
<protein>
    <submittedName>
        <fullName evidence="5">Helix-turn-helix transcriptional regulator</fullName>
    </submittedName>
</protein>
<dbReference type="SUPFAM" id="SSF46689">
    <property type="entry name" value="Homeodomain-like"/>
    <property type="match status" value="2"/>
</dbReference>
<dbReference type="Pfam" id="PF12833">
    <property type="entry name" value="HTH_18"/>
    <property type="match status" value="1"/>
</dbReference>
<dbReference type="InterPro" id="IPR009057">
    <property type="entry name" value="Homeodomain-like_sf"/>
</dbReference>
<evidence type="ECO:0000313" key="6">
    <source>
        <dbReference type="Proteomes" id="UP000780690"/>
    </source>
</evidence>
<dbReference type="EMBL" id="VWXD01000001">
    <property type="protein sequence ID" value="NIE99255.1"/>
    <property type="molecule type" value="Genomic_DNA"/>
</dbReference>
<dbReference type="PANTHER" id="PTHR46796">
    <property type="entry name" value="HTH-TYPE TRANSCRIPTIONAL ACTIVATOR RHAS-RELATED"/>
    <property type="match status" value="1"/>
</dbReference>
<reference evidence="5 6" key="1">
    <citation type="journal article" date="2019" name="bioRxiv">
        <title>Bacteria contribute to plant secondary compound degradation in a generalist herbivore system.</title>
        <authorList>
            <person name="Francoeur C.B."/>
            <person name="Khadempour L."/>
            <person name="Moreira-Soto R.D."/>
            <person name="Gotting K."/>
            <person name="Book A.J."/>
            <person name="Pinto-Tomas A.A."/>
            <person name="Keefover-Ring K."/>
            <person name="Currie C.R."/>
        </authorList>
    </citation>
    <scope>NUCLEOTIDE SEQUENCE [LARGE SCALE GENOMIC DNA]</scope>
    <source>
        <strain evidence="5 6">Acro-805</strain>
    </source>
</reference>
<dbReference type="Gene3D" id="1.10.10.60">
    <property type="entry name" value="Homeodomain-like"/>
    <property type="match status" value="1"/>
</dbReference>
<comment type="caution">
    <text evidence="5">The sequence shown here is derived from an EMBL/GenBank/DDBJ whole genome shotgun (WGS) entry which is preliminary data.</text>
</comment>
<dbReference type="RefSeq" id="WP_167135281.1">
    <property type="nucleotide sequence ID" value="NZ_JBGMNH010000005.1"/>
</dbReference>
<dbReference type="InterPro" id="IPR018062">
    <property type="entry name" value="HTH_AraC-typ_CS"/>
</dbReference>
<evidence type="ECO:0000256" key="3">
    <source>
        <dbReference type="ARBA" id="ARBA00023163"/>
    </source>
</evidence>
<feature type="domain" description="HTH araC/xylS-type" evidence="4">
    <location>
        <begin position="190"/>
        <end position="288"/>
    </location>
</feature>
<dbReference type="PROSITE" id="PS00041">
    <property type="entry name" value="HTH_ARAC_FAMILY_1"/>
    <property type="match status" value="1"/>
</dbReference>
<accession>A0ABX0QV53</accession>
<name>A0ABX0QV53_9GAMM</name>
<dbReference type="Proteomes" id="UP000780690">
    <property type="component" value="Unassembled WGS sequence"/>
</dbReference>
<evidence type="ECO:0000259" key="4">
    <source>
        <dbReference type="PROSITE" id="PS01124"/>
    </source>
</evidence>
<dbReference type="SMART" id="SM00342">
    <property type="entry name" value="HTH_ARAC"/>
    <property type="match status" value="1"/>
</dbReference>
<evidence type="ECO:0000256" key="2">
    <source>
        <dbReference type="ARBA" id="ARBA00023125"/>
    </source>
</evidence>
<evidence type="ECO:0000313" key="5">
    <source>
        <dbReference type="EMBL" id="NIE99255.1"/>
    </source>
</evidence>
<sequence>MNQSHQQALLQSGIHHYLAGKLKLTRVYTTLQQDLRLRGSSDAHLSLVIMREGSGHFSLQKGVVQPFQPGSLLLSSSQLPCEGEDFFPRNYLYDLQIINYPVQLLDALQAVGLDCSGENGKIYRANLTSSLLEIQCEIDDACRDQSAFGQLRLEGLLLLMLWQSIEQIQQGECYQAGGTKLMGRDRQRLIKARDYMREHACSSLTLEQVARAAGLSQLAFKRGFRAMFTITPWNFIIECRLEQALGFVKSSNYTLDEIATRCGFSHASHLTRYFQRRYGQSPGRYRRQASSD</sequence>
<gene>
    <name evidence="5" type="ORF">F3J38_04075</name>
</gene>
<organism evidence="5 6">
    <name type="scientific">Candidatus Pantoea formicae</name>
    <dbReference type="NCBI Taxonomy" id="2608355"/>
    <lineage>
        <taxon>Bacteria</taxon>
        <taxon>Pseudomonadati</taxon>
        <taxon>Pseudomonadota</taxon>
        <taxon>Gammaproteobacteria</taxon>
        <taxon>Enterobacterales</taxon>
        <taxon>Erwiniaceae</taxon>
        <taxon>Pantoea</taxon>
    </lineage>
</organism>
<keyword evidence="6" id="KW-1185">Reference proteome</keyword>
<evidence type="ECO:0000256" key="1">
    <source>
        <dbReference type="ARBA" id="ARBA00023015"/>
    </source>
</evidence>
<keyword evidence="1" id="KW-0805">Transcription regulation</keyword>